<feature type="signal peptide" evidence="1">
    <location>
        <begin position="1"/>
        <end position="18"/>
    </location>
</feature>
<proteinExistence type="predicted"/>
<feature type="chain" id="PRO_5008260271" description="Sel1 repeat family protein" evidence="1">
    <location>
        <begin position="19"/>
        <end position="173"/>
    </location>
</feature>
<name>A0A193LIG1_9GAMM</name>
<accession>A0A193LIG1</accession>
<sequence>MKTLILVLTVFLTTPAGAQFHDSKFESIAQLYGDEERGLRYYERGEYDRAFEYLSETATRGLKKSQYLLAFMFLKGQHVDKSILLGMSWLGVAAESGNEEWVNLYNRLYASSNPAQQQMIDRKVEQYKRQYGMQVMNVHCTEQPVTGSRRPEHRCLKTDGPAHEIFPVELTLE</sequence>
<dbReference type="SUPFAM" id="SSF81901">
    <property type="entry name" value="HCP-like"/>
    <property type="match status" value="1"/>
</dbReference>
<dbReference type="STRING" id="1548547.BA177_14765"/>
<protein>
    <recommendedName>
        <fullName evidence="4">Sel1 repeat family protein</fullName>
    </recommendedName>
</protein>
<dbReference type="RefSeq" id="WP_068617443.1">
    <property type="nucleotide sequence ID" value="NZ_CP016268.1"/>
</dbReference>
<evidence type="ECO:0000313" key="2">
    <source>
        <dbReference type="EMBL" id="ANO52281.1"/>
    </source>
</evidence>
<dbReference type="EMBL" id="CP016268">
    <property type="protein sequence ID" value="ANO52281.1"/>
    <property type="molecule type" value="Genomic_DNA"/>
</dbReference>
<dbReference type="AlphaFoldDB" id="A0A193LIG1"/>
<dbReference type="Proteomes" id="UP000092695">
    <property type="component" value="Chromosome"/>
</dbReference>
<reference evidence="2 3" key="1">
    <citation type="submission" date="2016-06" db="EMBL/GenBank/DDBJ databases">
        <title>Complete genome sequence of a deep-branching marine Gamma Proteobacterium Woeseia oceani type strain XK5.</title>
        <authorList>
            <person name="Mu D."/>
            <person name="Du Z."/>
        </authorList>
    </citation>
    <scope>NUCLEOTIDE SEQUENCE [LARGE SCALE GENOMIC DNA]</scope>
    <source>
        <strain evidence="2 3">XK5</strain>
    </source>
</reference>
<dbReference type="OrthoDB" id="6311049at2"/>
<gene>
    <name evidence="2" type="ORF">BA177_14765</name>
</gene>
<evidence type="ECO:0000313" key="3">
    <source>
        <dbReference type="Proteomes" id="UP000092695"/>
    </source>
</evidence>
<evidence type="ECO:0008006" key="4">
    <source>
        <dbReference type="Google" id="ProtNLM"/>
    </source>
</evidence>
<dbReference type="InterPro" id="IPR011990">
    <property type="entry name" value="TPR-like_helical_dom_sf"/>
</dbReference>
<keyword evidence="3" id="KW-1185">Reference proteome</keyword>
<keyword evidence="1" id="KW-0732">Signal</keyword>
<organism evidence="2 3">
    <name type="scientific">Woeseia oceani</name>
    <dbReference type="NCBI Taxonomy" id="1548547"/>
    <lineage>
        <taxon>Bacteria</taxon>
        <taxon>Pseudomonadati</taxon>
        <taxon>Pseudomonadota</taxon>
        <taxon>Gammaproteobacteria</taxon>
        <taxon>Woeseiales</taxon>
        <taxon>Woeseiaceae</taxon>
        <taxon>Woeseia</taxon>
    </lineage>
</organism>
<dbReference type="Gene3D" id="1.25.40.10">
    <property type="entry name" value="Tetratricopeptide repeat domain"/>
    <property type="match status" value="1"/>
</dbReference>
<dbReference type="KEGG" id="woc:BA177_14765"/>
<evidence type="ECO:0000256" key="1">
    <source>
        <dbReference type="SAM" id="SignalP"/>
    </source>
</evidence>